<evidence type="ECO:0000256" key="3">
    <source>
        <dbReference type="ARBA" id="ARBA00022527"/>
    </source>
</evidence>
<comment type="catalytic activity">
    <reaction evidence="9">
        <text>L-seryl-[protein] + ATP = O-phospho-L-seryl-[protein] + ADP + H(+)</text>
        <dbReference type="Rhea" id="RHEA:17989"/>
        <dbReference type="Rhea" id="RHEA-COMP:9863"/>
        <dbReference type="Rhea" id="RHEA-COMP:11604"/>
        <dbReference type="ChEBI" id="CHEBI:15378"/>
        <dbReference type="ChEBI" id="CHEBI:29999"/>
        <dbReference type="ChEBI" id="CHEBI:30616"/>
        <dbReference type="ChEBI" id="CHEBI:83421"/>
        <dbReference type="ChEBI" id="CHEBI:456216"/>
        <dbReference type="EC" id="2.7.11.1"/>
    </reaction>
</comment>
<evidence type="ECO:0000256" key="6">
    <source>
        <dbReference type="ARBA" id="ARBA00022777"/>
    </source>
</evidence>
<evidence type="ECO:0000256" key="2">
    <source>
        <dbReference type="ARBA" id="ARBA00012513"/>
    </source>
</evidence>
<dbReference type="SMART" id="SM00220">
    <property type="entry name" value="S_TKc"/>
    <property type="match status" value="1"/>
</dbReference>
<dbReference type="EMBL" id="WIXE01010812">
    <property type="protein sequence ID" value="KAK5977286.1"/>
    <property type="molecule type" value="Genomic_DNA"/>
</dbReference>
<organism evidence="11 12">
    <name type="scientific">Trichostrongylus colubriformis</name>
    <name type="common">Black scour worm</name>
    <dbReference type="NCBI Taxonomy" id="6319"/>
    <lineage>
        <taxon>Eukaryota</taxon>
        <taxon>Metazoa</taxon>
        <taxon>Ecdysozoa</taxon>
        <taxon>Nematoda</taxon>
        <taxon>Chromadorea</taxon>
        <taxon>Rhabditida</taxon>
        <taxon>Rhabditina</taxon>
        <taxon>Rhabditomorpha</taxon>
        <taxon>Strongyloidea</taxon>
        <taxon>Trichostrongylidae</taxon>
        <taxon>Trichostrongylus</taxon>
    </lineage>
</organism>
<sequence>MQVIVKTIFIHGMSPDEEKSMMGEVKLLQKMHHPMIIGYYDYFVFENQLAIVMQYAEGGTMEKLVQEQKGVNFPESQVLNYFTQILIALNHIHSKSIVHRDLKTQNILLNRKKTLVKLSDFGISKELTTRSLASTVIGTPNYLSPEICEGRAYNQKSDLWSLGCVLYELIELKRAFDGENLPAIVMKITKCAYPQIGSHASAQLKGLVATLLQLNERKRPDTKGISKIQF</sequence>
<comment type="caution">
    <text evidence="11">The sequence shown here is derived from an EMBL/GenBank/DDBJ whole genome shotgun (WGS) entry which is preliminary data.</text>
</comment>
<feature type="domain" description="Protein kinase" evidence="10">
    <location>
        <begin position="1"/>
        <end position="230"/>
    </location>
</feature>
<dbReference type="AlphaFoldDB" id="A0AAN8FCS6"/>
<evidence type="ECO:0000259" key="10">
    <source>
        <dbReference type="PROSITE" id="PS50011"/>
    </source>
</evidence>
<dbReference type="InterPro" id="IPR011009">
    <property type="entry name" value="Kinase-like_dom_sf"/>
</dbReference>
<protein>
    <recommendedName>
        <fullName evidence="2">non-specific serine/threonine protein kinase</fullName>
        <ecNumber evidence="2">2.7.11.1</ecNumber>
    </recommendedName>
</protein>
<evidence type="ECO:0000256" key="5">
    <source>
        <dbReference type="ARBA" id="ARBA00022741"/>
    </source>
</evidence>
<gene>
    <name evidence="11" type="ORF">GCK32_014509</name>
</gene>
<proteinExistence type="inferred from homology"/>
<keyword evidence="4" id="KW-0808">Transferase</keyword>
<keyword evidence="3" id="KW-0723">Serine/threonine-protein kinase</keyword>
<keyword evidence="5" id="KW-0547">Nucleotide-binding</keyword>
<dbReference type="SUPFAM" id="SSF56112">
    <property type="entry name" value="Protein kinase-like (PK-like)"/>
    <property type="match status" value="1"/>
</dbReference>
<dbReference type="Proteomes" id="UP001331761">
    <property type="component" value="Unassembled WGS sequence"/>
</dbReference>
<keyword evidence="6 11" id="KW-0418">Kinase</keyword>
<dbReference type="Gene3D" id="1.10.510.10">
    <property type="entry name" value="Transferase(Phosphotransferase) domain 1"/>
    <property type="match status" value="1"/>
</dbReference>
<dbReference type="InterPro" id="IPR000719">
    <property type="entry name" value="Prot_kinase_dom"/>
</dbReference>
<dbReference type="GO" id="GO:0004674">
    <property type="term" value="F:protein serine/threonine kinase activity"/>
    <property type="evidence" value="ECO:0007669"/>
    <property type="project" value="UniProtKB-KW"/>
</dbReference>
<dbReference type="InterPro" id="IPR008271">
    <property type="entry name" value="Ser/Thr_kinase_AS"/>
</dbReference>
<dbReference type="PIRSF" id="PIRSF000654">
    <property type="entry name" value="Integrin-linked_kinase"/>
    <property type="match status" value="1"/>
</dbReference>
<dbReference type="PROSITE" id="PS00108">
    <property type="entry name" value="PROTEIN_KINASE_ST"/>
    <property type="match status" value="1"/>
</dbReference>
<accession>A0AAN8FCS6</accession>
<name>A0AAN8FCS6_TRICO</name>
<evidence type="ECO:0000256" key="9">
    <source>
        <dbReference type="ARBA" id="ARBA00048679"/>
    </source>
</evidence>
<evidence type="ECO:0000256" key="7">
    <source>
        <dbReference type="ARBA" id="ARBA00022840"/>
    </source>
</evidence>
<comment type="catalytic activity">
    <reaction evidence="8">
        <text>L-threonyl-[protein] + ATP = O-phospho-L-threonyl-[protein] + ADP + H(+)</text>
        <dbReference type="Rhea" id="RHEA:46608"/>
        <dbReference type="Rhea" id="RHEA-COMP:11060"/>
        <dbReference type="Rhea" id="RHEA-COMP:11605"/>
        <dbReference type="ChEBI" id="CHEBI:15378"/>
        <dbReference type="ChEBI" id="CHEBI:30013"/>
        <dbReference type="ChEBI" id="CHEBI:30616"/>
        <dbReference type="ChEBI" id="CHEBI:61977"/>
        <dbReference type="ChEBI" id="CHEBI:456216"/>
        <dbReference type="EC" id="2.7.11.1"/>
    </reaction>
</comment>
<comment type="similarity">
    <text evidence="1">Belongs to the protein kinase superfamily. NEK Ser/Thr protein kinase family. NIMA subfamily.</text>
</comment>
<evidence type="ECO:0000256" key="8">
    <source>
        <dbReference type="ARBA" id="ARBA00047899"/>
    </source>
</evidence>
<dbReference type="EC" id="2.7.11.1" evidence="2"/>
<dbReference type="GO" id="GO:0005524">
    <property type="term" value="F:ATP binding"/>
    <property type="evidence" value="ECO:0007669"/>
    <property type="project" value="UniProtKB-KW"/>
</dbReference>
<evidence type="ECO:0000256" key="4">
    <source>
        <dbReference type="ARBA" id="ARBA00022679"/>
    </source>
</evidence>
<keyword evidence="7" id="KW-0067">ATP-binding</keyword>
<reference evidence="11 12" key="1">
    <citation type="submission" date="2019-10" db="EMBL/GenBank/DDBJ databases">
        <title>Assembly and Annotation for the nematode Trichostrongylus colubriformis.</title>
        <authorList>
            <person name="Martin J."/>
        </authorList>
    </citation>
    <scope>NUCLEOTIDE SEQUENCE [LARGE SCALE GENOMIC DNA]</scope>
    <source>
        <strain evidence="11">G859</strain>
        <tissue evidence="11">Whole worm</tissue>
    </source>
</reference>
<dbReference type="Pfam" id="PF00069">
    <property type="entry name" value="Pkinase"/>
    <property type="match status" value="1"/>
</dbReference>
<dbReference type="InterPro" id="IPR051131">
    <property type="entry name" value="NEK_Ser/Thr_kinase_NIMA"/>
</dbReference>
<dbReference type="PROSITE" id="PS50011">
    <property type="entry name" value="PROTEIN_KINASE_DOM"/>
    <property type="match status" value="1"/>
</dbReference>
<keyword evidence="12" id="KW-1185">Reference proteome</keyword>
<dbReference type="PANTHER" id="PTHR44899">
    <property type="entry name" value="CAMK FAMILY PROTEIN KINASE"/>
    <property type="match status" value="1"/>
</dbReference>
<evidence type="ECO:0000313" key="12">
    <source>
        <dbReference type="Proteomes" id="UP001331761"/>
    </source>
</evidence>
<evidence type="ECO:0000313" key="11">
    <source>
        <dbReference type="EMBL" id="KAK5977286.1"/>
    </source>
</evidence>
<dbReference type="PANTHER" id="PTHR44899:SF3">
    <property type="entry name" value="SERINE_THREONINE-PROTEIN KINASE NEK1"/>
    <property type="match status" value="1"/>
</dbReference>
<evidence type="ECO:0000256" key="1">
    <source>
        <dbReference type="ARBA" id="ARBA00010886"/>
    </source>
</evidence>